<feature type="region of interest" description="Disordered" evidence="1">
    <location>
        <begin position="32"/>
        <end position="73"/>
    </location>
</feature>
<evidence type="ECO:0000256" key="1">
    <source>
        <dbReference type="SAM" id="MobiDB-lite"/>
    </source>
</evidence>
<dbReference type="AlphaFoldDB" id="A0A4Y2UJM1"/>
<dbReference type="EMBL" id="BGPR01037595">
    <property type="protein sequence ID" value="GBO13239.1"/>
    <property type="molecule type" value="Genomic_DNA"/>
</dbReference>
<evidence type="ECO:0000313" key="3">
    <source>
        <dbReference type="Proteomes" id="UP000499080"/>
    </source>
</evidence>
<evidence type="ECO:0000313" key="2">
    <source>
        <dbReference type="EMBL" id="GBO13239.1"/>
    </source>
</evidence>
<sequence>MNLNSLLTTLGIPLFRLPESTSHLAQIAERAKSQRESEAKRINPDKSHPKTKINLEGNKLNSTPKTSPKEKVAVDSPTILATPLIEENEVLPTPRWLLTIAYRPSNLTFSTRWLPLPAAPVAADNSVSPEQPDLDCDDPSIAQNVNKPRKRRPPFSPPTPKADFGEIIGSLPAIKNGKQIP</sequence>
<proteinExistence type="predicted"/>
<feature type="region of interest" description="Disordered" evidence="1">
    <location>
        <begin position="122"/>
        <end position="181"/>
    </location>
</feature>
<protein>
    <submittedName>
        <fullName evidence="2">Uncharacterized protein</fullName>
    </submittedName>
</protein>
<organism evidence="2 3">
    <name type="scientific">Araneus ventricosus</name>
    <name type="common">Orbweaver spider</name>
    <name type="synonym">Epeira ventricosa</name>
    <dbReference type="NCBI Taxonomy" id="182803"/>
    <lineage>
        <taxon>Eukaryota</taxon>
        <taxon>Metazoa</taxon>
        <taxon>Ecdysozoa</taxon>
        <taxon>Arthropoda</taxon>
        <taxon>Chelicerata</taxon>
        <taxon>Arachnida</taxon>
        <taxon>Araneae</taxon>
        <taxon>Araneomorphae</taxon>
        <taxon>Entelegynae</taxon>
        <taxon>Araneoidea</taxon>
        <taxon>Araneidae</taxon>
        <taxon>Araneus</taxon>
    </lineage>
</organism>
<dbReference type="OrthoDB" id="6463685at2759"/>
<accession>A0A4Y2UJM1</accession>
<name>A0A4Y2UJM1_ARAVE</name>
<gene>
    <name evidence="2" type="ORF">AVEN_261298_1</name>
</gene>
<keyword evidence="3" id="KW-1185">Reference proteome</keyword>
<comment type="caution">
    <text evidence="2">The sequence shown here is derived from an EMBL/GenBank/DDBJ whole genome shotgun (WGS) entry which is preliminary data.</text>
</comment>
<dbReference type="Proteomes" id="UP000499080">
    <property type="component" value="Unassembled WGS sequence"/>
</dbReference>
<feature type="compositionally biased region" description="Basic and acidic residues" evidence="1">
    <location>
        <begin position="32"/>
        <end position="48"/>
    </location>
</feature>
<reference evidence="2 3" key="1">
    <citation type="journal article" date="2019" name="Sci. Rep.">
        <title>Orb-weaving spider Araneus ventricosus genome elucidates the spidroin gene catalogue.</title>
        <authorList>
            <person name="Kono N."/>
            <person name="Nakamura H."/>
            <person name="Ohtoshi R."/>
            <person name="Moran D.A.P."/>
            <person name="Shinohara A."/>
            <person name="Yoshida Y."/>
            <person name="Fujiwara M."/>
            <person name="Mori M."/>
            <person name="Tomita M."/>
            <person name="Arakawa K."/>
        </authorList>
    </citation>
    <scope>NUCLEOTIDE SEQUENCE [LARGE SCALE GENOMIC DNA]</scope>
</reference>